<protein>
    <submittedName>
        <fullName evidence="1">Uncharacterized protein</fullName>
    </submittedName>
</protein>
<dbReference type="KEGG" id="rle:RL2220"/>
<evidence type="ECO:0000313" key="2">
    <source>
        <dbReference type="Proteomes" id="UP000006575"/>
    </source>
</evidence>
<dbReference type="Proteomes" id="UP000006575">
    <property type="component" value="Chromosome"/>
</dbReference>
<organism evidence="1 2">
    <name type="scientific">Rhizobium johnstonii (strain DSM 114642 / LMG 32736 / 3841)</name>
    <name type="common">Rhizobium leguminosarum bv. viciae</name>
    <dbReference type="NCBI Taxonomy" id="216596"/>
    <lineage>
        <taxon>Bacteria</taxon>
        <taxon>Pseudomonadati</taxon>
        <taxon>Pseudomonadota</taxon>
        <taxon>Alphaproteobacteria</taxon>
        <taxon>Hyphomicrobiales</taxon>
        <taxon>Rhizobiaceae</taxon>
        <taxon>Rhizobium/Agrobacterium group</taxon>
        <taxon>Rhizobium</taxon>
        <taxon>Rhizobium johnstonii</taxon>
    </lineage>
</organism>
<proteinExistence type="predicted"/>
<accession>Q1MH55</accession>
<name>Q1MH55_RHIJ3</name>
<dbReference type="EMBL" id="AM236080">
    <property type="protein sequence ID" value="CAK07712.1"/>
    <property type="molecule type" value="Genomic_DNA"/>
</dbReference>
<evidence type="ECO:0000313" key="1">
    <source>
        <dbReference type="EMBL" id="CAK07712.1"/>
    </source>
</evidence>
<dbReference type="AlphaFoldDB" id="Q1MH55"/>
<dbReference type="EnsemblBacteria" id="CAK07712">
    <property type="protein sequence ID" value="CAK07712"/>
    <property type="gene ID" value="RL2220"/>
</dbReference>
<reference evidence="1 2" key="1">
    <citation type="journal article" date="2006" name="Genome Biol.">
        <title>The genome of Rhizobium leguminosarum has recognizable core and accessory components.</title>
        <authorList>
            <person name="Young J.W."/>
            <person name="Crossman L.C."/>
            <person name="Johnston A.W.B."/>
            <person name="Thomson N.R."/>
            <person name="Ghazoui Z.F."/>
            <person name="Hull K.H."/>
            <person name="Wexler M."/>
            <person name="Curson A.R.J."/>
            <person name="Todd J.D."/>
            <person name="Poole P.S."/>
            <person name="Mauchline T.H."/>
            <person name="East A.K."/>
            <person name="Quail M.A."/>
            <person name="Churcher C."/>
            <person name="Arrowsmith C."/>
            <person name="Cherevach A."/>
            <person name="Chillingworth T."/>
            <person name="Clarke K."/>
            <person name="Cronin A."/>
            <person name="Davis P."/>
            <person name="Fraser A."/>
            <person name="Hance Z."/>
            <person name="Hauser H."/>
            <person name="Jagels K."/>
            <person name="Moule S."/>
            <person name="Mungall K."/>
            <person name="Norbertczak H."/>
            <person name="Rabbinowitsch E."/>
            <person name="Sanders M."/>
            <person name="Simmonds M."/>
            <person name="Whitehead S."/>
            <person name="Parkhill J."/>
        </authorList>
    </citation>
    <scope>NUCLEOTIDE SEQUENCE [LARGE SCALE GENOMIC DNA]</scope>
    <source>
        <strain evidence="2">DSM 114642 / LMG 32736 / 3841</strain>
    </source>
</reference>
<gene>
    <name evidence="1" type="ordered locus">RL2220</name>
</gene>
<keyword evidence="2" id="KW-1185">Reference proteome</keyword>
<sequence length="103" mass="10939">MPSPAPETDIHPVYVAADGGRLSAAFQGQAVAFVSFIADPCAVGVREPGFFGISLAFAPNRMYGHPHSTRKAWDRPGEIRAVPPGGILEEGAVRLAEVQPEKE</sequence>
<dbReference type="HOGENOM" id="CLU_2261535_0_0_5"/>